<accession>A0A3R9KUF3</accession>
<keyword evidence="2" id="KW-1185">Reference proteome</keyword>
<comment type="caution">
    <text evidence="1">The sequence shown here is derived from an EMBL/GenBank/DDBJ whole genome shotgun (WGS) entry which is preliminary data.</text>
</comment>
<name>A0A3R9KUF3_9PSEU</name>
<gene>
    <name evidence="1" type="ORF">EIY87_00225</name>
</gene>
<dbReference type="AlphaFoldDB" id="A0A3R9KUF3"/>
<organism evidence="1 2">
    <name type="scientific">Amycolatopsis eburnea</name>
    <dbReference type="NCBI Taxonomy" id="2267691"/>
    <lineage>
        <taxon>Bacteria</taxon>
        <taxon>Bacillati</taxon>
        <taxon>Actinomycetota</taxon>
        <taxon>Actinomycetes</taxon>
        <taxon>Pseudonocardiales</taxon>
        <taxon>Pseudonocardiaceae</taxon>
        <taxon>Amycolatopsis</taxon>
    </lineage>
</organism>
<dbReference type="Proteomes" id="UP000267081">
    <property type="component" value="Unassembled WGS sequence"/>
</dbReference>
<evidence type="ECO:0000313" key="2">
    <source>
        <dbReference type="Proteomes" id="UP000267081"/>
    </source>
</evidence>
<evidence type="ECO:0000313" key="1">
    <source>
        <dbReference type="EMBL" id="RSD26446.1"/>
    </source>
</evidence>
<dbReference type="RefSeq" id="WP_125305578.1">
    <property type="nucleotide sequence ID" value="NZ_RSEC01000002.1"/>
</dbReference>
<dbReference type="EMBL" id="RSEC01000002">
    <property type="protein sequence ID" value="RSD26446.1"/>
    <property type="molecule type" value="Genomic_DNA"/>
</dbReference>
<proteinExistence type="predicted"/>
<sequence>MSELGPISRAATTWTAVFVVAATNECVTVGSWDSPDALTRWARDPWFRGRARFEGMAPLIHPTDFTAELQKGTR</sequence>
<protein>
    <submittedName>
        <fullName evidence="1">Uncharacterized protein</fullName>
    </submittedName>
</protein>
<reference evidence="1 2" key="1">
    <citation type="submission" date="2018-12" db="EMBL/GenBank/DDBJ databases">
        <title>Amycolatopsis eburnea sp. nov. actinomycete associate with arbuscular mycorrhiza fungal spore.</title>
        <authorList>
            <person name="Lumyong S."/>
            <person name="Chaiya L."/>
        </authorList>
    </citation>
    <scope>NUCLEOTIDE SEQUENCE [LARGE SCALE GENOMIC DNA]</scope>
    <source>
        <strain evidence="1 2">GLM-1</strain>
    </source>
</reference>